<sequence>MLNETKVYCPNKNTGCDFQSQRQHLIHHLKDCTVNNVEGEGNSTADQNSAINDRLNSFSHILACDELSVTCRCHQFGCDWKGPKKDIGTHNESCSYLKLEPFLKDQVSRVTALEKENFELRNLIQGFHAGLETVAEQVNELSQPSSRRTLVRPNQEHSIGTNENPIATRYFSEDLPAASLERVRADHQRLRFELMSLSSTLVSLEQKQNLALTTECLSLRDEMQDLRFSIQALKVELDDLSRERQNTLSALAALARSASSRASRNSPIPQGKPAKLNDYKL</sequence>
<reference evidence="1" key="1">
    <citation type="submission" date="2022-04" db="EMBL/GenBank/DDBJ databases">
        <title>Genome of the entomopathogenic fungus Entomophthora muscae.</title>
        <authorList>
            <person name="Elya C."/>
            <person name="Lovett B.R."/>
            <person name="Lee E."/>
            <person name="Macias A.M."/>
            <person name="Hajek A.E."/>
            <person name="De Bivort B.L."/>
            <person name="Kasson M.T."/>
            <person name="De Fine Licht H.H."/>
            <person name="Stajich J.E."/>
        </authorList>
    </citation>
    <scope>NUCLEOTIDE SEQUENCE</scope>
    <source>
        <strain evidence="1">Berkeley</strain>
    </source>
</reference>
<name>A0ACC2RZR9_9FUNG</name>
<comment type="caution">
    <text evidence="1">The sequence shown here is derived from an EMBL/GenBank/DDBJ whole genome shotgun (WGS) entry which is preliminary data.</text>
</comment>
<accession>A0ACC2RZR9</accession>
<evidence type="ECO:0000313" key="2">
    <source>
        <dbReference type="Proteomes" id="UP001165960"/>
    </source>
</evidence>
<organism evidence="1 2">
    <name type="scientific">Entomophthora muscae</name>
    <dbReference type="NCBI Taxonomy" id="34485"/>
    <lineage>
        <taxon>Eukaryota</taxon>
        <taxon>Fungi</taxon>
        <taxon>Fungi incertae sedis</taxon>
        <taxon>Zoopagomycota</taxon>
        <taxon>Entomophthoromycotina</taxon>
        <taxon>Entomophthoromycetes</taxon>
        <taxon>Entomophthorales</taxon>
        <taxon>Entomophthoraceae</taxon>
        <taxon>Entomophthora</taxon>
    </lineage>
</organism>
<dbReference type="Proteomes" id="UP001165960">
    <property type="component" value="Unassembled WGS sequence"/>
</dbReference>
<protein>
    <submittedName>
        <fullName evidence="1">Uncharacterized protein</fullName>
    </submittedName>
</protein>
<gene>
    <name evidence="1" type="ORF">DSO57_1002836</name>
</gene>
<evidence type="ECO:0000313" key="1">
    <source>
        <dbReference type="EMBL" id="KAJ9055541.1"/>
    </source>
</evidence>
<dbReference type="EMBL" id="QTSX02006396">
    <property type="protein sequence ID" value="KAJ9055541.1"/>
    <property type="molecule type" value="Genomic_DNA"/>
</dbReference>
<proteinExistence type="predicted"/>
<keyword evidence="2" id="KW-1185">Reference proteome</keyword>